<gene>
    <name evidence="1" type="ORF">Ljam_2559</name>
</gene>
<evidence type="ECO:0000313" key="1">
    <source>
        <dbReference type="EMBL" id="KTD08364.1"/>
    </source>
</evidence>
<sequence>MKSFLIGCIPGIIIILILTLLNLTPKPSLSDPAWEIVPTPNSTSDIIRTRVPHGWLVAYRAYFARGLVYIPDDKHEWKVK</sequence>
<proteinExistence type="predicted"/>
<name>A0A0W0UKU1_9GAMM</name>
<dbReference type="EMBL" id="LNYG01000013">
    <property type="protein sequence ID" value="KTD08364.1"/>
    <property type="molecule type" value="Genomic_DNA"/>
</dbReference>
<dbReference type="AlphaFoldDB" id="A0A0W0UKU1"/>
<dbReference type="PATRIC" id="fig|455.5.peg.2693"/>
<comment type="caution">
    <text evidence="1">The sequence shown here is derived from an EMBL/GenBank/DDBJ whole genome shotgun (WGS) entry which is preliminary data.</text>
</comment>
<accession>A0A0W0UKU1</accession>
<evidence type="ECO:0000313" key="2">
    <source>
        <dbReference type="Proteomes" id="UP000054715"/>
    </source>
</evidence>
<reference evidence="1 2" key="1">
    <citation type="submission" date="2015-11" db="EMBL/GenBank/DDBJ databases">
        <title>Genomic analysis of 38 Legionella species identifies large and diverse effector repertoires.</title>
        <authorList>
            <person name="Burstein D."/>
            <person name="Amaro F."/>
            <person name="Zusman T."/>
            <person name="Lifshitz Z."/>
            <person name="Cohen O."/>
            <person name="Gilbert J.A."/>
            <person name="Pupko T."/>
            <person name="Shuman H.A."/>
            <person name="Segal G."/>
        </authorList>
    </citation>
    <scope>NUCLEOTIDE SEQUENCE [LARGE SCALE GENOMIC DNA]</scope>
    <source>
        <strain evidence="1 2">JA-26-G1-E2</strain>
    </source>
</reference>
<dbReference type="Proteomes" id="UP000054715">
    <property type="component" value="Unassembled WGS sequence"/>
</dbReference>
<protein>
    <submittedName>
        <fullName evidence="1">Uncharacterized protein</fullName>
    </submittedName>
</protein>
<organism evidence="1 2">
    <name type="scientific">Legionella jamestowniensis</name>
    <dbReference type="NCBI Taxonomy" id="455"/>
    <lineage>
        <taxon>Bacteria</taxon>
        <taxon>Pseudomonadati</taxon>
        <taxon>Pseudomonadota</taxon>
        <taxon>Gammaproteobacteria</taxon>
        <taxon>Legionellales</taxon>
        <taxon>Legionellaceae</taxon>
        <taxon>Legionella</taxon>
    </lineage>
</organism>